<evidence type="ECO:0000313" key="1">
    <source>
        <dbReference type="EMBL" id="CAK9868938.1"/>
    </source>
</evidence>
<organism evidence="1 2">
    <name type="scientific">Sphagnum jensenii</name>
    <dbReference type="NCBI Taxonomy" id="128206"/>
    <lineage>
        <taxon>Eukaryota</taxon>
        <taxon>Viridiplantae</taxon>
        <taxon>Streptophyta</taxon>
        <taxon>Embryophyta</taxon>
        <taxon>Bryophyta</taxon>
        <taxon>Sphagnophytina</taxon>
        <taxon>Sphagnopsida</taxon>
        <taxon>Sphagnales</taxon>
        <taxon>Sphagnaceae</taxon>
        <taxon>Sphagnum</taxon>
    </lineage>
</organism>
<keyword evidence="2" id="KW-1185">Reference proteome</keyword>
<dbReference type="Proteomes" id="UP001497522">
    <property type="component" value="Chromosome 18"/>
</dbReference>
<evidence type="ECO:0000313" key="2">
    <source>
        <dbReference type="Proteomes" id="UP001497522"/>
    </source>
</evidence>
<accession>A0ABP1B208</accession>
<sequence>MQEHADHLLILTHGPTWKHVEDELHTQLGDNFLMHGSILSSGHTIRFKFQMPMLFGLPVLEMLGAIFTSGRTGQQLFLTDGNSNDPPLLLRMAYNCTDGPLMCLWFGLSFGWRTSSIRRKSELFTSPYHSLDGYKHVVKEAYCPAIFSDTPTFLQETTGRQSVTKVIPRSMEAALDQESLEVFFVNEWQVRHEWLSDDAAGVIAHIIDKFKKNECQTSVKTSIRVRTMTPTYHQ</sequence>
<proteinExistence type="predicted"/>
<protein>
    <submittedName>
        <fullName evidence="1">Uncharacterized protein</fullName>
    </submittedName>
</protein>
<gene>
    <name evidence="1" type="ORF">CSSPJE1EN2_LOCUS11823</name>
</gene>
<name>A0ABP1B208_9BRYO</name>
<dbReference type="EMBL" id="OZ023719">
    <property type="protein sequence ID" value="CAK9868938.1"/>
    <property type="molecule type" value="Genomic_DNA"/>
</dbReference>
<reference evidence="1" key="1">
    <citation type="submission" date="2024-03" db="EMBL/GenBank/DDBJ databases">
        <authorList>
            <consortium name="ELIXIR-Norway"/>
            <consortium name="Elixir Norway"/>
        </authorList>
    </citation>
    <scope>NUCLEOTIDE SEQUENCE</scope>
</reference>